<dbReference type="GeneID" id="100573605"/>
<reference evidence="3" key="1">
    <citation type="submission" date="2010-06" db="EMBL/GenBank/DDBJ databases">
        <authorList>
            <person name="Jiang H."/>
            <person name="Abraham K."/>
            <person name="Ali S."/>
            <person name="Alsbrooks S.L."/>
            <person name="Anim B.N."/>
            <person name="Anosike U.S."/>
            <person name="Attaway T."/>
            <person name="Bandaranaike D.P."/>
            <person name="Battles P.K."/>
            <person name="Bell S.N."/>
            <person name="Bell A.V."/>
            <person name="Beltran B."/>
            <person name="Bickham C."/>
            <person name="Bustamante Y."/>
            <person name="Caleb T."/>
            <person name="Canada A."/>
            <person name="Cardenas V."/>
            <person name="Carter K."/>
            <person name="Chacko J."/>
            <person name="Chandrabose M.N."/>
            <person name="Chavez D."/>
            <person name="Chavez A."/>
            <person name="Chen L."/>
            <person name="Chu H.-S."/>
            <person name="Claassen K.J."/>
            <person name="Cockrell R."/>
            <person name="Collins M."/>
            <person name="Cooper J.A."/>
            <person name="Cree A."/>
            <person name="Curry S.M."/>
            <person name="Da Y."/>
            <person name="Dao M.D."/>
            <person name="Das B."/>
            <person name="Davila M.-L."/>
            <person name="Davy-Carroll L."/>
            <person name="Denson S."/>
            <person name="Dinh H."/>
            <person name="Ebong V.E."/>
            <person name="Edwards J.R."/>
            <person name="Egan A."/>
            <person name="El-Daye J."/>
            <person name="Escobedo L."/>
            <person name="Fernandez S."/>
            <person name="Fernando P.R."/>
            <person name="Flagg N."/>
            <person name="Forbes L.D."/>
            <person name="Fowler R.G."/>
            <person name="Fu Q."/>
            <person name="Gabisi R.A."/>
            <person name="Ganer J."/>
            <person name="Garbino Pronczuk A."/>
            <person name="Garcia R.M."/>
            <person name="Garner T."/>
            <person name="Garrett T.E."/>
            <person name="Gonzalez D.A."/>
            <person name="Hamid H."/>
            <person name="Hawkins E.S."/>
            <person name="Hirani K."/>
            <person name="Hogues M.E."/>
            <person name="Hollins B."/>
            <person name="Hsiao C.-H."/>
            <person name="Jabil R."/>
            <person name="James M.L."/>
            <person name="Jhangiani S.N."/>
            <person name="Johnson B."/>
            <person name="Johnson Q."/>
            <person name="Joshi V."/>
            <person name="Kalu J.B."/>
            <person name="Kam C."/>
            <person name="Kashfia A."/>
            <person name="Keebler J."/>
            <person name="Kisamo H."/>
            <person name="Kovar C.L."/>
            <person name="Lago L.A."/>
            <person name="Lai C.-Y."/>
            <person name="Laidlaw J."/>
            <person name="Lara F."/>
            <person name="Le T.-K."/>
            <person name="Lee S.L."/>
            <person name="Legall F.H."/>
            <person name="Lemon S.J."/>
            <person name="Lewis L.R."/>
            <person name="Li B."/>
            <person name="Liu Y."/>
            <person name="Liu Y.-S."/>
            <person name="Lopez J."/>
            <person name="Lozado R.J."/>
            <person name="Lu J."/>
            <person name="Madu R.C."/>
            <person name="Maheshwari M."/>
            <person name="Maheshwari R."/>
            <person name="Malloy K."/>
            <person name="Martinez E."/>
            <person name="Mathew T."/>
            <person name="Mercado I.C."/>
            <person name="Mercado C."/>
            <person name="Meyer B."/>
            <person name="Montgomery K."/>
            <person name="Morgan M.B."/>
            <person name="Munidasa M."/>
            <person name="Nazareth L.V."/>
            <person name="Nelson J."/>
            <person name="Ng B.M."/>
            <person name="Nguyen N.B."/>
            <person name="Nguyen P.Q."/>
            <person name="Nguyen T."/>
            <person name="Obregon M."/>
            <person name="Okwuonu G.O."/>
            <person name="Onwere C.G."/>
            <person name="Orozco G."/>
            <person name="Parra A."/>
            <person name="Patel S."/>
            <person name="Patil S."/>
            <person name="Perez A."/>
            <person name="Perez Y."/>
            <person name="Pham C."/>
            <person name="Primus E.L."/>
            <person name="Pu L.-L."/>
            <person name="Puazo M."/>
            <person name="Qin X."/>
            <person name="Quiroz J.B."/>
            <person name="Reese J."/>
            <person name="Richards S."/>
            <person name="Rives C.M."/>
            <person name="Robberts R."/>
            <person name="Ruiz S.J."/>
            <person name="Ruiz M.J."/>
            <person name="Santibanez J."/>
            <person name="Schneider B.W."/>
            <person name="Sisson I."/>
            <person name="Smith M."/>
            <person name="Sodergren E."/>
            <person name="Song X.-Z."/>
            <person name="Song B.B."/>
            <person name="Summersgill H."/>
            <person name="Thelus R."/>
            <person name="Thornton R.D."/>
            <person name="Trejos Z.Y."/>
            <person name="Usmani K."/>
            <person name="Vattathil S."/>
            <person name="Villasana D."/>
            <person name="Walker D.L."/>
            <person name="Wang S."/>
            <person name="Wang K."/>
            <person name="White C.S."/>
            <person name="Williams A.C."/>
            <person name="Williamson J."/>
            <person name="Wilson K."/>
            <person name="Woghiren I.O."/>
            <person name="Woodworth J.R."/>
            <person name="Worley K.C."/>
            <person name="Wright R.A."/>
            <person name="Wu W."/>
            <person name="Young L."/>
            <person name="Zhang L."/>
            <person name="Zhang J."/>
            <person name="Zhu Y."/>
            <person name="Muzny D.M."/>
            <person name="Weinstock G."/>
            <person name="Gibbs R.A."/>
        </authorList>
    </citation>
    <scope>NUCLEOTIDE SEQUENCE [LARGE SCALE GENOMIC DNA]</scope>
    <source>
        <strain evidence="3">LSR1</strain>
    </source>
</reference>
<keyword evidence="3" id="KW-1185">Reference proteome</keyword>
<dbReference type="InterPro" id="IPR011604">
    <property type="entry name" value="PDDEXK-like_dom_sf"/>
</dbReference>
<dbReference type="KEGG" id="api:100573605"/>
<feature type="domain" description="YqaJ viral recombinase" evidence="1">
    <location>
        <begin position="180"/>
        <end position="328"/>
    </location>
</feature>
<reference evidence="2" key="2">
    <citation type="submission" date="2022-06" db="UniProtKB">
        <authorList>
            <consortium name="EnsemblMetazoa"/>
        </authorList>
    </citation>
    <scope>IDENTIFICATION</scope>
</reference>
<dbReference type="InterPro" id="IPR011335">
    <property type="entry name" value="Restrct_endonuc-II-like"/>
</dbReference>
<dbReference type="Gene3D" id="3.90.320.10">
    <property type="match status" value="1"/>
</dbReference>
<dbReference type="EnsemblMetazoa" id="XM_016804828.2">
    <property type="protein sequence ID" value="XP_016660317.1"/>
    <property type="gene ID" value="LOC100573605"/>
</dbReference>
<evidence type="ECO:0000313" key="3">
    <source>
        <dbReference type="Proteomes" id="UP000007819"/>
    </source>
</evidence>
<protein>
    <recommendedName>
        <fullName evidence="1">YqaJ viral recombinase domain-containing protein</fullName>
    </recommendedName>
</protein>
<dbReference type="RefSeq" id="XP_016660317.1">
    <property type="nucleotide sequence ID" value="XM_016804828.2"/>
</dbReference>
<name>A0A8R2H4Y4_ACYPI</name>
<dbReference type="AlphaFoldDB" id="A0A8R2H4Y4"/>
<accession>A0A8R2H4Y4</accession>
<evidence type="ECO:0000313" key="2">
    <source>
        <dbReference type="EnsemblMetazoa" id="XP_016660317.1"/>
    </source>
</evidence>
<dbReference type="InterPro" id="IPR019080">
    <property type="entry name" value="YqaJ_viral_recombinase"/>
</dbReference>
<organism evidence="2 3">
    <name type="scientific">Acyrthosiphon pisum</name>
    <name type="common">Pea aphid</name>
    <dbReference type="NCBI Taxonomy" id="7029"/>
    <lineage>
        <taxon>Eukaryota</taxon>
        <taxon>Metazoa</taxon>
        <taxon>Ecdysozoa</taxon>
        <taxon>Arthropoda</taxon>
        <taxon>Hexapoda</taxon>
        <taxon>Insecta</taxon>
        <taxon>Pterygota</taxon>
        <taxon>Neoptera</taxon>
        <taxon>Paraneoptera</taxon>
        <taxon>Hemiptera</taxon>
        <taxon>Sternorrhyncha</taxon>
        <taxon>Aphidomorpha</taxon>
        <taxon>Aphidoidea</taxon>
        <taxon>Aphididae</taxon>
        <taxon>Macrosiphini</taxon>
        <taxon>Acyrthosiphon</taxon>
    </lineage>
</organism>
<dbReference type="GO" id="GO:0006281">
    <property type="term" value="P:DNA repair"/>
    <property type="evidence" value="ECO:0007669"/>
    <property type="project" value="UniProtKB-ARBA"/>
</dbReference>
<dbReference type="Proteomes" id="UP000007819">
    <property type="component" value="Chromosome X"/>
</dbReference>
<dbReference type="SUPFAM" id="SSF52980">
    <property type="entry name" value="Restriction endonuclease-like"/>
    <property type="match status" value="1"/>
</dbReference>
<dbReference type="OrthoDB" id="6779242at2759"/>
<dbReference type="PANTHER" id="PTHR46609:SF8">
    <property type="entry name" value="YQAJ VIRAL RECOMBINASE DOMAIN-CONTAINING PROTEIN"/>
    <property type="match status" value="1"/>
</dbReference>
<dbReference type="PANTHER" id="PTHR46609">
    <property type="entry name" value="EXONUCLEASE, PHAGE-TYPE/RECB, C-TERMINAL DOMAIN-CONTAINING PROTEIN"/>
    <property type="match status" value="1"/>
</dbReference>
<dbReference type="InterPro" id="IPR051703">
    <property type="entry name" value="NF-kappa-B_Signaling_Reg"/>
</dbReference>
<dbReference type="Pfam" id="PF09588">
    <property type="entry name" value="YqaJ"/>
    <property type="match status" value="1"/>
</dbReference>
<evidence type="ECO:0000259" key="1">
    <source>
        <dbReference type="Pfam" id="PF09588"/>
    </source>
</evidence>
<proteinExistence type="predicted"/>
<sequence length="403" mass="47269">MKFIFQHLMWFRTSIVKAIRYRKKDNVTETQKISNLVRDAAYNTYRILGHHSNFDTCFGNKNILFDKSWVLQAESCGIMIEINTIISQLVINSKCLVLDLGKFGKQFLEDGGGKILHNKKRLSTSINRYKRSGLDENDGLAKELSEEFEKQKIDFINKLREIDKEKLEKDTREQAKSPLWFSERKKRITSSKVGKICKMRPHTSCKKTVHELLYGELNYKIKSIEYGRMMETVAKQKFEEIFKIIIEPVGLCVDENDPYIAASPDGLIEDDSIIEIKCPFSAITEVNMLEAVKNGKVSFCQIDKEKCVTLKTNHDYYYQIQTQLHVTKRTKCYFFIFTDNWSYNIIISYDVNFWNTKIKLQLDKFYKECLLPELISPLFGKRLLVSDIRDPARILKEQYTRKK</sequence>
<dbReference type="CDD" id="cd22343">
    <property type="entry name" value="PDDEXK_lambda_exonuclease-like"/>
    <property type="match status" value="1"/>
</dbReference>